<evidence type="ECO:0000313" key="4">
    <source>
        <dbReference type="EMBL" id="KAK1605930.1"/>
    </source>
</evidence>
<protein>
    <recommendedName>
        <fullName evidence="3">CCHC-type domain-containing protein</fullName>
    </recommendedName>
</protein>
<feature type="region of interest" description="Disordered" evidence="2">
    <location>
        <begin position="1036"/>
        <end position="1063"/>
    </location>
</feature>
<dbReference type="EMBL" id="JAUUTY010000007">
    <property type="protein sequence ID" value="KAK1605930.1"/>
    <property type="molecule type" value="Genomic_DNA"/>
</dbReference>
<dbReference type="Pfam" id="PF07727">
    <property type="entry name" value="RVT_2"/>
    <property type="match status" value="1"/>
</dbReference>
<dbReference type="SUPFAM" id="SSF57756">
    <property type="entry name" value="Retrovirus zinc finger-like domains"/>
    <property type="match status" value="1"/>
</dbReference>
<keyword evidence="1" id="KW-0863">Zinc-finger</keyword>
<keyword evidence="1" id="KW-0862">Zinc</keyword>
<evidence type="ECO:0000256" key="2">
    <source>
        <dbReference type="SAM" id="MobiDB-lite"/>
    </source>
</evidence>
<keyword evidence="5" id="KW-1185">Reference proteome</keyword>
<comment type="caution">
    <text evidence="4">The sequence shown here is derived from an EMBL/GenBank/DDBJ whole genome shotgun (WGS) entry which is preliminary data.</text>
</comment>
<sequence length="1063" mass="119645">MENYSLLMGAAAVMKMAVEMAAVSMEKPSGALPHHGAPLNFNQFLEKEKLKSNGSNFTDWFHHVRIFLTGGSLQYVLDAPLGPPPPPAVSEDVKNVYETRVTRYSEVQCAILCSLEAELQKRIKHHDPYDLICELKAIFETHAAVESYEASKHFFGCMMEEGSSVSEHVLAMSGHAKKLSDLGIVIPNQLGIHRVLQSLPPSYKNFVMNYNMQNMNKELPELFSMLKSAEVEIRKEQQVLMVNKTTSFKKQGKPNKGNFKKGGKKVAAPPEKPKAGPKPDTVCYYCKEKGHWKRNCSKYLADLKSGLIKKKGIFDIHVIDVYLTGSRSSELRNKRSLARDEVTMRVGNGSKVDVITVGTLPLHLPSGLVLNLNNCYLVPALSMNIISGSCLMQDEVTGRKVELDEVIEPSLIDQSSAVPEDVPVQPAPIGEEANDDDHETSNEEATEPRRSTRERTTPDWYDPCLNVMIVDNNDEDPATYEEAMMSPDSNKWQEAMKSEMGSMYDNQVWTLVDLPDSRKAVENKWIFKRKTYADGNITVYKARLVAKGFRQIQGVDYDETFSPVAKLKSVRILLAIAAFFDYEIWQMDVKTAFLNGDIEEELYMVQPKGFFDPKNADKVCKLQRSIYGLKQASRSWNRCFDRVIKDFGFIQTHGEACIYKKVSGSSVAFLILYVDDILLIGNDIELLSSVKGYLNKCFSMKDLGEAAYILGIKIYRDRSRRLIGLSQSTYLDKILKKFRMDESKKGFLPMLPGKVLSKTQGPATAEERERMSKIPYASAVGSIIIESRLRGGKTPERKALSGQESAGKFPPGGEIDAIAIVIELDIISIIITIIFIIITAIISSPLKGADNPVADNLSRLENIAYDPVPVNDSFPNEQLAAIKLIILKLVDRSRDTMSSSEPPKDNFFENVVNPYMSELKMHPKELLLVDGELQIEDVRGPKGEGSLEDRMKKLEQEVFTYKKMAEREVDIFHRIVSELIGEHEKETAKLWSDILSLHNTTNQLQAQLYDVWNQNCEYENRFKRISDAASFRIPETKTSFVDGEPLPWKSDDEKNPPSSPPEE</sequence>
<accession>A0AAD8VIF9</accession>
<feature type="domain" description="CCHC-type" evidence="3">
    <location>
        <begin position="283"/>
        <end position="298"/>
    </location>
</feature>
<keyword evidence="1" id="KW-0479">Metal-binding</keyword>
<feature type="region of interest" description="Disordered" evidence="2">
    <location>
        <begin position="247"/>
        <end position="276"/>
    </location>
</feature>
<dbReference type="AlphaFoldDB" id="A0AAD8VIF9"/>
<dbReference type="SUPFAM" id="SSF56672">
    <property type="entry name" value="DNA/RNA polymerases"/>
    <property type="match status" value="1"/>
</dbReference>
<feature type="compositionally biased region" description="Basic residues" evidence="2">
    <location>
        <begin position="250"/>
        <end position="264"/>
    </location>
</feature>
<name>A0AAD8VIF9_LOLMU</name>
<dbReference type="Pfam" id="PF00098">
    <property type="entry name" value="zf-CCHC"/>
    <property type="match status" value="1"/>
</dbReference>
<reference evidence="4" key="1">
    <citation type="submission" date="2023-07" db="EMBL/GenBank/DDBJ databases">
        <title>A chromosome-level genome assembly of Lolium multiflorum.</title>
        <authorList>
            <person name="Chen Y."/>
            <person name="Copetti D."/>
            <person name="Kolliker R."/>
            <person name="Studer B."/>
        </authorList>
    </citation>
    <scope>NUCLEOTIDE SEQUENCE</scope>
    <source>
        <strain evidence="4">02402/16</strain>
        <tissue evidence="4">Leaf</tissue>
    </source>
</reference>
<dbReference type="GO" id="GO:0003676">
    <property type="term" value="F:nucleic acid binding"/>
    <property type="evidence" value="ECO:0007669"/>
    <property type="project" value="InterPro"/>
</dbReference>
<dbReference type="GO" id="GO:0008270">
    <property type="term" value="F:zinc ion binding"/>
    <property type="evidence" value="ECO:0007669"/>
    <property type="project" value="UniProtKB-KW"/>
</dbReference>
<dbReference type="InterPro" id="IPR043502">
    <property type="entry name" value="DNA/RNA_pol_sf"/>
</dbReference>
<evidence type="ECO:0000313" key="5">
    <source>
        <dbReference type="Proteomes" id="UP001231189"/>
    </source>
</evidence>
<dbReference type="SMART" id="SM00343">
    <property type="entry name" value="ZnF_C2HC"/>
    <property type="match status" value="1"/>
</dbReference>
<feature type="region of interest" description="Disordered" evidence="2">
    <location>
        <begin position="411"/>
        <end position="457"/>
    </location>
</feature>
<organism evidence="4 5">
    <name type="scientific">Lolium multiflorum</name>
    <name type="common">Italian ryegrass</name>
    <name type="synonym">Lolium perenne subsp. multiflorum</name>
    <dbReference type="NCBI Taxonomy" id="4521"/>
    <lineage>
        <taxon>Eukaryota</taxon>
        <taxon>Viridiplantae</taxon>
        <taxon>Streptophyta</taxon>
        <taxon>Embryophyta</taxon>
        <taxon>Tracheophyta</taxon>
        <taxon>Spermatophyta</taxon>
        <taxon>Magnoliopsida</taxon>
        <taxon>Liliopsida</taxon>
        <taxon>Poales</taxon>
        <taxon>Poaceae</taxon>
        <taxon>BOP clade</taxon>
        <taxon>Pooideae</taxon>
        <taxon>Poodae</taxon>
        <taxon>Poeae</taxon>
        <taxon>Poeae Chloroplast Group 2 (Poeae type)</taxon>
        <taxon>Loliodinae</taxon>
        <taxon>Loliinae</taxon>
        <taxon>Lolium</taxon>
    </lineage>
</organism>
<dbReference type="Pfam" id="PF14223">
    <property type="entry name" value="Retrotran_gag_2"/>
    <property type="match status" value="1"/>
</dbReference>
<dbReference type="Gene3D" id="4.10.60.10">
    <property type="entry name" value="Zinc finger, CCHC-type"/>
    <property type="match status" value="1"/>
</dbReference>
<evidence type="ECO:0000256" key="1">
    <source>
        <dbReference type="PROSITE-ProRule" id="PRU00047"/>
    </source>
</evidence>
<dbReference type="InterPro" id="IPR001878">
    <property type="entry name" value="Znf_CCHC"/>
</dbReference>
<dbReference type="Proteomes" id="UP001231189">
    <property type="component" value="Unassembled WGS sequence"/>
</dbReference>
<proteinExistence type="predicted"/>
<dbReference type="InterPro" id="IPR013103">
    <property type="entry name" value="RVT_2"/>
</dbReference>
<feature type="compositionally biased region" description="Acidic residues" evidence="2">
    <location>
        <begin position="432"/>
        <end position="445"/>
    </location>
</feature>
<dbReference type="PROSITE" id="PS50158">
    <property type="entry name" value="ZF_CCHC"/>
    <property type="match status" value="1"/>
</dbReference>
<evidence type="ECO:0000259" key="3">
    <source>
        <dbReference type="PROSITE" id="PS50158"/>
    </source>
</evidence>
<dbReference type="InterPro" id="IPR036875">
    <property type="entry name" value="Znf_CCHC_sf"/>
</dbReference>
<gene>
    <name evidence="4" type="ORF">QYE76_029603</name>
</gene>
<feature type="compositionally biased region" description="Basic and acidic residues" evidence="2">
    <location>
        <begin position="446"/>
        <end position="457"/>
    </location>
</feature>